<dbReference type="Gene3D" id="3.40.50.620">
    <property type="entry name" value="HUPs"/>
    <property type="match status" value="1"/>
</dbReference>
<keyword evidence="6 9" id="KW-0030">Aminoacyl-tRNA synthetase</keyword>
<dbReference type="PIRSF" id="PIRSF006588">
    <property type="entry name" value="TyrRS_arch_euk"/>
    <property type="match status" value="1"/>
</dbReference>
<keyword evidence="4 9" id="KW-0067">ATP-binding</keyword>
<keyword evidence="11" id="KW-1185">Reference proteome</keyword>
<dbReference type="Pfam" id="PF00579">
    <property type="entry name" value="tRNA-synt_1b"/>
    <property type="match status" value="1"/>
</dbReference>
<evidence type="ECO:0000313" key="11">
    <source>
        <dbReference type="Proteomes" id="UP001516464"/>
    </source>
</evidence>
<dbReference type="EC" id="6.1.1.1" evidence="1 9"/>
<comment type="catalytic activity">
    <reaction evidence="8 9">
        <text>tRNA(Tyr) + L-tyrosine + ATP = L-tyrosyl-tRNA(Tyr) + AMP + diphosphate + H(+)</text>
        <dbReference type="Rhea" id="RHEA:10220"/>
        <dbReference type="Rhea" id="RHEA-COMP:9706"/>
        <dbReference type="Rhea" id="RHEA-COMP:9707"/>
        <dbReference type="ChEBI" id="CHEBI:15378"/>
        <dbReference type="ChEBI" id="CHEBI:30616"/>
        <dbReference type="ChEBI" id="CHEBI:33019"/>
        <dbReference type="ChEBI" id="CHEBI:58315"/>
        <dbReference type="ChEBI" id="CHEBI:78442"/>
        <dbReference type="ChEBI" id="CHEBI:78536"/>
        <dbReference type="ChEBI" id="CHEBI:456215"/>
        <dbReference type="EC" id="6.1.1.1"/>
    </reaction>
</comment>
<organism evidence="10 11">
    <name type="scientific">Astathelohania contejeani</name>
    <dbReference type="NCBI Taxonomy" id="164912"/>
    <lineage>
        <taxon>Eukaryota</taxon>
        <taxon>Fungi</taxon>
        <taxon>Fungi incertae sedis</taxon>
        <taxon>Microsporidia</taxon>
        <taxon>Astathelohaniidae</taxon>
        <taxon>Astathelohania</taxon>
    </lineage>
</organism>
<gene>
    <name evidence="10" type="primary">yars</name>
    <name evidence="10" type="ORF">TCON_0167</name>
</gene>
<evidence type="ECO:0000256" key="5">
    <source>
        <dbReference type="ARBA" id="ARBA00022917"/>
    </source>
</evidence>
<evidence type="ECO:0000256" key="8">
    <source>
        <dbReference type="ARBA" id="ARBA00048248"/>
    </source>
</evidence>
<dbReference type="InterPro" id="IPR002307">
    <property type="entry name" value="Tyr-tRNA-ligase"/>
</dbReference>
<comment type="caution">
    <text evidence="10">The sequence shown here is derived from an EMBL/GenBank/DDBJ whole genome shotgun (WGS) entry which is preliminary data.</text>
</comment>
<evidence type="ECO:0000313" key="10">
    <source>
        <dbReference type="EMBL" id="KAF7684622.1"/>
    </source>
</evidence>
<dbReference type="GO" id="GO:0016874">
    <property type="term" value="F:ligase activity"/>
    <property type="evidence" value="ECO:0007669"/>
    <property type="project" value="UniProtKB-KW"/>
</dbReference>
<evidence type="ECO:0000256" key="9">
    <source>
        <dbReference type="RuleBase" id="RU361234"/>
    </source>
</evidence>
<evidence type="ECO:0000256" key="3">
    <source>
        <dbReference type="ARBA" id="ARBA00022741"/>
    </source>
</evidence>
<dbReference type="InterPro" id="IPR023617">
    <property type="entry name" value="Tyr-tRNA-ligase_arc/euk-type"/>
</dbReference>
<evidence type="ECO:0000256" key="6">
    <source>
        <dbReference type="ARBA" id="ARBA00023146"/>
    </source>
</evidence>
<keyword evidence="5 9" id="KW-0648">Protein biosynthesis</keyword>
<dbReference type="InterPro" id="IPR002305">
    <property type="entry name" value="aa-tRNA-synth_Ic"/>
</dbReference>
<evidence type="ECO:0000256" key="1">
    <source>
        <dbReference type="ARBA" id="ARBA00013160"/>
    </source>
</evidence>
<dbReference type="Gene3D" id="1.10.240.10">
    <property type="entry name" value="Tyrosyl-Transfer RNA Synthetase"/>
    <property type="match status" value="1"/>
</dbReference>
<protein>
    <recommendedName>
        <fullName evidence="1 9">Tyrosine--tRNA ligase</fullName>
        <ecNumber evidence="1 9">6.1.1.1</ecNumber>
    </recommendedName>
    <alternativeName>
        <fullName evidence="7 9">Tyrosyl-tRNA synthetase</fullName>
    </alternativeName>
</protein>
<dbReference type="PANTHER" id="PTHR46264:SF4">
    <property type="entry name" value="TYROSINE--TRNA LIGASE, CYTOPLASMIC"/>
    <property type="match status" value="1"/>
</dbReference>
<dbReference type="InterPro" id="IPR050489">
    <property type="entry name" value="Tyr-tRNA_synthase"/>
</dbReference>
<dbReference type="InterPro" id="IPR014729">
    <property type="entry name" value="Rossmann-like_a/b/a_fold"/>
</dbReference>
<accession>A0ABQ7I2N6</accession>
<sequence>MVDKFNLITRNLQEIIGESELKEILSTRPLSIYWGTAPTGRPHIAYFVPILKIADFLKAGCKVKILLADIHAMLDNLKSSFDLVKYRTEYYETVIKAMLDSIGVDSKNIEFVRGSTYQTSPEYTMDLYKISTFTTLRDSLRAGSQVVKQIDNPLLSSQIYPSMQALDEEYLKVDAQFGGVDQRKIFIYAMKFLPKIGYQKRIHLMNSMIPGLNSDKMSASDELSKIDLVDTLAQIKKKINKSFCAEGDVNSGILKLLKYVVYPVFEAKGQSIEVSGRIYKTYEELEKDFSDKKIHPGDLKPAVGLMVDKIIAPIREIINDELLKKAYPDNKK</sequence>
<proteinExistence type="inferred from homology"/>
<keyword evidence="2 9" id="KW-0436">Ligase</keyword>
<dbReference type="SUPFAM" id="SSF52374">
    <property type="entry name" value="Nucleotidylyl transferase"/>
    <property type="match status" value="1"/>
</dbReference>
<dbReference type="PRINTS" id="PR01040">
    <property type="entry name" value="TRNASYNTHTYR"/>
</dbReference>
<evidence type="ECO:0000256" key="2">
    <source>
        <dbReference type="ARBA" id="ARBA00022598"/>
    </source>
</evidence>
<reference evidence="10 11" key="1">
    <citation type="submission" date="2019-01" db="EMBL/GenBank/DDBJ databases">
        <title>Genomes sequencing and comparative genomics of infectious freshwater microsporidia, Cucumispora dikerogammari and Thelohania contejeani.</title>
        <authorList>
            <person name="Cormier A."/>
            <person name="Giraud I."/>
            <person name="Wattier R."/>
            <person name="Teixeira M."/>
            <person name="Grandjean F."/>
            <person name="Rigaud T."/>
            <person name="Cordaux R."/>
        </authorList>
    </citation>
    <scope>NUCLEOTIDE SEQUENCE [LARGE SCALE GENOMIC DNA]</scope>
    <source>
        <strain evidence="10">T1</strain>
        <tissue evidence="10">Spores</tissue>
    </source>
</reference>
<keyword evidence="3 9" id="KW-0547">Nucleotide-binding</keyword>
<dbReference type="Proteomes" id="UP001516464">
    <property type="component" value="Unassembled WGS sequence"/>
</dbReference>
<evidence type="ECO:0000256" key="7">
    <source>
        <dbReference type="ARBA" id="ARBA00033323"/>
    </source>
</evidence>
<dbReference type="NCBIfam" id="NF006330">
    <property type="entry name" value="PRK08560.1"/>
    <property type="match status" value="1"/>
</dbReference>
<dbReference type="NCBIfam" id="TIGR00234">
    <property type="entry name" value="tyrS"/>
    <property type="match status" value="1"/>
</dbReference>
<dbReference type="PANTHER" id="PTHR46264">
    <property type="entry name" value="TYROSINE-TRNA LIGASE"/>
    <property type="match status" value="1"/>
</dbReference>
<name>A0ABQ7I2N6_9MICR</name>
<comment type="similarity">
    <text evidence="9">Belongs to the class-I aminoacyl-tRNA synthetase family.</text>
</comment>
<dbReference type="EMBL" id="SBIQ01000006">
    <property type="protein sequence ID" value="KAF7684622.1"/>
    <property type="molecule type" value="Genomic_DNA"/>
</dbReference>
<evidence type="ECO:0000256" key="4">
    <source>
        <dbReference type="ARBA" id="ARBA00022840"/>
    </source>
</evidence>